<dbReference type="RefSeq" id="WP_111199750.1">
    <property type="nucleotide sequence ID" value="NZ_QKVK01000009.1"/>
</dbReference>
<reference evidence="4" key="1">
    <citation type="submission" date="2018-06" db="EMBL/GenBank/DDBJ databases">
        <title>Aestuariibacter litoralis strain KCTC 52945T.</title>
        <authorList>
            <person name="Li X."/>
            <person name="Salam N."/>
            <person name="Li J.-L."/>
            <person name="Chen Y.-M."/>
            <person name="Yang Z.-W."/>
            <person name="Zhang L.-Y."/>
            <person name="Han M.-X."/>
            <person name="Xiao M."/>
            <person name="Li W.-J."/>
        </authorList>
    </citation>
    <scope>NUCLEOTIDE SEQUENCE [LARGE SCALE GENOMIC DNA]</scope>
    <source>
        <strain evidence="4">KCTC 52945</strain>
    </source>
</reference>
<dbReference type="Proteomes" id="UP000248795">
    <property type="component" value="Unassembled WGS sequence"/>
</dbReference>
<comment type="similarity">
    <text evidence="1">Belongs to the short-chain dehydrogenases/reductases (SDR) family.</text>
</comment>
<evidence type="ECO:0008006" key="5">
    <source>
        <dbReference type="Google" id="ProtNLM"/>
    </source>
</evidence>
<dbReference type="PANTHER" id="PTHR42760:SF133">
    <property type="entry name" value="3-OXOACYL-[ACYL-CARRIER-PROTEIN] REDUCTASE"/>
    <property type="match status" value="1"/>
</dbReference>
<proteinExistence type="inferred from homology"/>
<dbReference type="SUPFAM" id="SSF51735">
    <property type="entry name" value="NAD(P)-binding Rossmann-fold domains"/>
    <property type="match status" value="1"/>
</dbReference>
<evidence type="ECO:0000256" key="2">
    <source>
        <dbReference type="ARBA" id="ARBA00023002"/>
    </source>
</evidence>
<dbReference type="Pfam" id="PF13561">
    <property type="entry name" value="adh_short_C2"/>
    <property type="match status" value="1"/>
</dbReference>
<dbReference type="PRINTS" id="PR00081">
    <property type="entry name" value="GDHRDH"/>
</dbReference>
<dbReference type="AlphaFoldDB" id="A0A2W2BQ87"/>
<dbReference type="InterPro" id="IPR020904">
    <property type="entry name" value="Sc_DH/Rdtase_CS"/>
</dbReference>
<dbReference type="GO" id="GO:0016616">
    <property type="term" value="F:oxidoreductase activity, acting on the CH-OH group of donors, NAD or NADP as acceptor"/>
    <property type="evidence" value="ECO:0007669"/>
    <property type="project" value="TreeGrafter"/>
</dbReference>
<protein>
    <recommendedName>
        <fullName evidence="5">Oxidoreductase</fullName>
    </recommendedName>
</protein>
<evidence type="ECO:0000313" key="4">
    <source>
        <dbReference type="Proteomes" id="UP000248795"/>
    </source>
</evidence>
<evidence type="ECO:0000313" key="3">
    <source>
        <dbReference type="EMBL" id="PZF75556.1"/>
    </source>
</evidence>
<organism evidence="3 4">
    <name type="scientific">Aestuariivirga litoralis</name>
    <dbReference type="NCBI Taxonomy" id="2650924"/>
    <lineage>
        <taxon>Bacteria</taxon>
        <taxon>Pseudomonadati</taxon>
        <taxon>Pseudomonadota</taxon>
        <taxon>Alphaproteobacteria</taxon>
        <taxon>Hyphomicrobiales</taxon>
        <taxon>Aestuariivirgaceae</taxon>
        <taxon>Aestuariivirga</taxon>
    </lineage>
</organism>
<sequence>MNLFDLTGRVAVITGTSRGIGRELAHGFAEAGAIVVGCARSYETAEKTAAELRAKGHDTLPVLADVATPEGADALITAAVRRYGRIDILVCNAGVNVKKKAIDFTAAEFDTVIGGNLRSYFLCAQAAARQFIAQGRGGVIVMNSSNASVAAFEDLTPYCAAKGGIDMLVRGLASEWGPHGIRVNAFNPGYTRHSMTAEGQAYLARAEKEIAARTPLRRMAEMKEMVGPAVFLASDAASFVTGTILLADGGWCAQ</sequence>
<dbReference type="FunFam" id="3.40.50.720:FF:000084">
    <property type="entry name" value="Short-chain dehydrogenase reductase"/>
    <property type="match status" value="1"/>
</dbReference>
<name>A0A2W2BQ87_9HYPH</name>
<accession>A0A2W2BQ87</accession>
<dbReference type="PROSITE" id="PS00061">
    <property type="entry name" value="ADH_SHORT"/>
    <property type="match status" value="1"/>
</dbReference>
<comment type="caution">
    <text evidence="3">The sequence shown here is derived from an EMBL/GenBank/DDBJ whole genome shotgun (WGS) entry which is preliminary data.</text>
</comment>
<dbReference type="PRINTS" id="PR00080">
    <property type="entry name" value="SDRFAMILY"/>
</dbReference>
<dbReference type="EMBL" id="QKVK01000009">
    <property type="protein sequence ID" value="PZF75556.1"/>
    <property type="molecule type" value="Genomic_DNA"/>
</dbReference>
<gene>
    <name evidence="3" type="ORF">DK847_17065</name>
</gene>
<evidence type="ECO:0000256" key="1">
    <source>
        <dbReference type="ARBA" id="ARBA00006484"/>
    </source>
</evidence>
<dbReference type="InterPro" id="IPR002347">
    <property type="entry name" value="SDR_fam"/>
</dbReference>
<dbReference type="Gene3D" id="3.40.50.720">
    <property type="entry name" value="NAD(P)-binding Rossmann-like Domain"/>
    <property type="match status" value="1"/>
</dbReference>
<keyword evidence="4" id="KW-1185">Reference proteome</keyword>
<keyword evidence="2" id="KW-0560">Oxidoreductase</keyword>
<dbReference type="PANTHER" id="PTHR42760">
    <property type="entry name" value="SHORT-CHAIN DEHYDROGENASES/REDUCTASES FAMILY MEMBER"/>
    <property type="match status" value="1"/>
</dbReference>
<dbReference type="InterPro" id="IPR036291">
    <property type="entry name" value="NAD(P)-bd_dom_sf"/>
</dbReference>